<dbReference type="Proteomes" id="UP000886501">
    <property type="component" value="Unassembled WGS sequence"/>
</dbReference>
<reference evidence="1" key="2">
    <citation type="journal article" date="2020" name="Nat. Commun.">
        <title>Large-scale genome sequencing of mycorrhizal fungi provides insights into the early evolution of symbiotic traits.</title>
        <authorList>
            <person name="Miyauchi S."/>
            <person name="Kiss E."/>
            <person name="Kuo A."/>
            <person name="Drula E."/>
            <person name="Kohler A."/>
            <person name="Sanchez-Garcia M."/>
            <person name="Morin E."/>
            <person name="Andreopoulos B."/>
            <person name="Barry K.W."/>
            <person name="Bonito G."/>
            <person name="Buee M."/>
            <person name="Carver A."/>
            <person name="Chen C."/>
            <person name="Cichocki N."/>
            <person name="Clum A."/>
            <person name="Culley D."/>
            <person name="Crous P.W."/>
            <person name="Fauchery L."/>
            <person name="Girlanda M."/>
            <person name="Hayes R.D."/>
            <person name="Keri Z."/>
            <person name="LaButti K."/>
            <person name="Lipzen A."/>
            <person name="Lombard V."/>
            <person name="Magnuson J."/>
            <person name="Maillard F."/>
            <person name="Murat C."/>
            <person name="Nolan M."/>
            <person name="Ohm R.A."/>
            <person name="Pangilinan J."/>
            <person name="Pereira M.F."/>
            <person name="Perotto S."/>
            <person name="Peter M."/>
            <person name="Pfister S."/>
            <person name="Riley R."/>
            <person name="Sitrit Y."/>
            <person name="Stielow J.B."/>
            <person name="Szollosi G."/>
            <person name="Zifcakova L."/>
            <person name="Stursova M."/>
            <person name="Spatafora J.W."/>
            <person name="Tedersoo L."/>
            <person name="Vaario L.M."/>
            <person name="Yamada A."/>
            <person name="Yan M."/>
            <person name="Wang P."/>
            <person name="Xu J."/>
            <person name="Bruns T."/>
            <person name="Baldrian P."/>
            <person name="Vilgalys R."/>
            <person name="Dunand C."/>
            <person name="Henrissat B."/>
            <person name="Grigoriev I.V."/>
            <person name="Hibbett D."/>
            <person name="Nagy L.G."/>
            <person name="Martin F.M."/>
        </authorList>
    </citation>
    <scope>NUCLEOTIDE SEQUENCE</scope>
    <source>
        <strain evidence="1">P2</strain>
    </source>
</reference>
<protein>
    <submittedName>
        <fullName evidence="1">Uncharacterized protein</fullName>
    </submittedName>
</protein>
<organism evidence="1 2">
    <name type="scientific">Thelephora ganbajun</name>
    <name type="common">Ganba fungus</name>
    <dbReference type="NCBI Taxonomy" id="370292"/>
    <lineage>
        <taxon>Eukaryota</taxon>
        <taxon>Fungi</taxon>
        <taxon>Dikarya</taxon>
        <taxon>Basidiomycota</taxon>
        <taxon>Agaricomycotina</taxon>
        <taxon>Agaricomycetes</taxon>
        <taxon>Thelephorales</taxon>
        <taxon>Thelephoraceae</taxon>
        <taxon>Thelephora</taxon>
    </lineage>
</organism>
<accession>A0ACB6Z3G5</accession>
<gene>
    <name evidence="1" type="ORF">BDM02DRAFT_1058107</name>
</gene>
<reference evidence="1" key="1">
    <citation type="submission" date="2019-10" db="EMBL/GenBank/DDBJ databases">
        <authorList>
            <consortium name="DOE Joint Genome Institute"/>
            <person name="Kuo A."/>
            <person name="Miyauchi S."/>
            <person name="Kiss E."/>
            <person name="Drula E."/>
            <person name="Kohler A."/>
            <person name="Sanchez-Garcia M."/>
            <person name="Andreopoulos B."/>
            <person name="Barry K.W."/>
            <person name="Bonito G."/>
            <person name="Buee M."/>
            <person name="Carver A."/>
            <person name="Chen C."/>
            <person name="Cichocki N."/>
            <person name="Clum A."/>
            <person name="Culley D."/>
            <person name="Crous P.W."/>
            <person name="Fauchery L."/>
            <person name="Girlanda M."/>
            <person name="Hayes R."/>
            <person name="Keri Z."/>
            <person name="Labutti K."/>
            <person name="Lipzen A."/>
            <person name="Lombard V."/>
            <person name="Magnuson J."/>
            <person name="Maillard F."/>
            <person name="Morin E."/>
            <person name="Murat C."/>
            <person name="Nolan M."/>
            <person name="Ohm R."/>
            <person name="Pangilinan J."/>
            <person name="Pereira M."/>
            <person name="Perotto S."/>
            <person name="Peter M."/>
            <person name="Riley R."/>
            <person name="Sitrit Y."/>
            <person name="Stielow B."/>
            <person name="Szollosi G."/>
            <person name="Zifcakova L."/>
            <person name="Stursova M."/>
            <person name="Spatafora J.W."/>
            <person name="Tedersoo L."/>
            <person name="Vaario L.-M."/>
            <person name="Yamada A."/>
            <person name="Yan M."/>
            <person name="Wang P."/>
            <person name="Xu J."/>
            <person name="Bruns T."/>
            <person name="Baldrian P."/>
            <person name="Vilgalys R."/>
            <person name="Henrissat B."/>
            <person name="Grigoriev I.V."/>
            <person name="Hibbett D."/>
            <person name="Nagy L.G."/>
            <person name="Martin F.M."/>
        </authorList>
    </citation>
    <scope>NUCLEOTIDE SEQUENCE</scope>
    <source>
        <strain evidence="1">P2</strain>
    </source>
</reference>
<name>A0ACB6Z3G5_THEGA</name>
<evidence type="ECO:0000313" key="2">
    <source>
        <dbReference type="Proteomes" id="UP000886501"/>
    </source>
</evidence>
<sequence length="147" mass="16042">MGYTRNTTRCIVFTDDEIVFALFLVVLAVWIPDLGVSFDSSSNVLTTGVRPCEKTAFFSALAFTVSALLAQVVLTSRVYAITGKSRIITACFSVITMSQFTIGLYASVVMATQGAQHILPIPLDAYKILRTHHLSRGAFECIQVPDT</sequence>
<keyword evidence="2" id="KW-1185">Reference proteome</keyword>
<comment type="caution">
    <text evidence="1">The sequence shown here is derived from an EMBL/GenBank/DDBJ whole genome shotgun (WGS) entry which is preliminary data.</text>
</comment>
<proteinExistence type="predicted"/>
<evidence type="ECO:0000313" key="1">
    <source>
        <dbReference type="EMBL" id="KAF9644211.1"/>
    </source>
</evidence>
<dbReference type="EMBL" id="MU118153">
    <property type="protein sequence ID" value="KAF9644211.1"/>
    <property type="molecule type" value="Genomic_DNA"/>
</dbReference>